<name>A0A5P8PR73_9CAUD</name>
<dbReference type="EMBL" id="MN584918">
    <property type="protein sequence ID" value="QFR59788.1"/>
    <property type="molecule type" value="Genomic_DNA"/>
</dbReference>
<dbReference type="Proteomes" id="UP000325783">
    <property type="component" value="Segment"/>
</dbReference>
<accession>A0A5P8PR73</accession>
<protein>
    <submittedName>
        <fullName evidence="1">Uncharacterized protein</fullName>
    </submittedName>
</protein>
<proteinExistence type="predicted"/>
<gene>
    <name evidence="1" type="ORF">VOWphi5012_004</name>
</gene>
<evidence type="ECO:0000313" key="2">
    <source>
        <dbReference type="Proteomes" id="UP000325783"/>
    </source>
</evidence>
<evidence type="ECO:0000313" key="1">
    <source>
        <dbReference type="EMBL" id="QFR59788.1"/>
    </source>
</evidence>
<organism evidence="1 2">
    <name type="scientific">Vibrio phage phi50-12</name>
    <dbReference type="NCBI Taxonomy" id="2654972"/>
    <lineage>
        <taxon>Viruses</taxon>
        <taxon>Duplodnaviria</taxon>
        <taxon>Heunggongvirae</taxon>
        <taxon>Uroviricota</taxon>
        <taxon>Caudoviricetes</taxon>
        <taxon>Schitoviridae</taxon>
        <taxon>Penintadodekavirus</taxon>
        <taxon>Penintadodekavirus 5012</taxon>
    </lineage>
</organism>
<sequence>MTLDDIYNLLTSGELRQHPLFANGLKDEDKEKVNQFITAGLTDLYTRFPLKTDRLVLVMDEIETVYPLVQGSPHIDEGLIPYTGDLLKVLEVLDEGECTVPLNNGNEPCGVFTSSTNVLQIPQPVDGDMLYITYQANHKAIDTGIELPLNLVPALCAYVGYRLYSGDTNQQSSVKANQLLSEYERQCMNQELFGLVNKDDVTTLTSFCTGGWV</sequence>
<keyword evidence="2" id="KW-1185">Reference proteome</keyword>
<reference evidence="1 2" key="1">
    <citation type="submission" date="2019-10" db="EMBL/GenBank/DDBJ databases">
        <authorList>
            <person name="Lin L.C."/>
        </authorList>
    </citation>
    <scope>NUCLEOTIDE SEQUENCE [LARGE SCALE GENOMIC DNA]</scope>
</reference>